<dbReference type="Proteomes" id="UP000198916">
    <property type="component" value="Unassembled WGS sequence"/>
</dbReference>
<dbReference type="STRING" id="332977.SAMN05421740_101598"/>
<dbReference type="EMBL" id="FNZR01000001">
    <property type="protein sequence ID" value="SEK33999.1"/>
    <property type="molecule type" value="Genomic_DNA"/>
</dbReference>
<feature type="chain" id="PRO_5011508363" description="DUF3299 domain-containing protein" evidence="1">
    <location>
        <begin position="37"/>
        <end position="162"/>
    </location>
</feature>
<keyword evidence="3" id="KW-1185">Reference proteome</keyword>
<keyword evidence="1" id="KW-0732">Signal</keyword>
<proteinExistence type="predicted"/>
<dbReference type="OrthoDB" id="1348500at2"/>
<sequence length="162" mass="17926">MGRLYINKVDYQLWAPIRQLLFLCGMILCISGSLHAQTPHNGTVHEPAMNDTWRAINTVSQPSTSGNATAVKALQNKTVNLAGYMIPIESGLSHKRFMLSLLPIMQCMFCGQNGIPPMVEVVMKDDAVPFSDFPVEILGRLYVNVKADGGMEIQLLDAELYQ</sequence>
<organism evidence="2 3">
    <name type="scientific">Parapedobacter koreensis</name>
    <dbReference type="NCBI Taxonomy" id="332977"/>
    <lineage>
        <taxon>Bacteria</taxon>
        <taxon>Pseudomonadati</taxon>
        <taxon>Bacteroidota</taxon>
        <taxon>Sphingobacteriia</taxon>
        <taxon>Sphingobacteriales</taxon>
        <taxon>Sphingobacteriaceae</taxon>
        <taxon>Parapedobacter</taxon>
    </lineage>
</organism>
<evidence type="ECO:0008006" key="4">
    <source>
        <dbReference type="Google" id="ProtNLM"/>
    </source>
</evidence>
<protein>
    <recommendedName>
        <fullName evidence="4">DUF3299 domain-containing protein</fullName>
    </recommendedName>
</protein>
<dbReference type="Gene3D" id="2.40.50.870">
    <property type="entry name" value="Protein of unknown function (DUF3299)"/>
    <property type="match status" value="1"/>
</dbReference>
<dbReference type="AlphaFoldDB" id="A0A1H7G778"/>
<evidence type="ECO:0000313" key="3">
    <source>
        <dbReference type="Proteomes" id="UP000198916"/>
    </source>
</evidence>
<feature type="signal peptide" evidence="1">
    <location>
        <begin position="1"/>
        <end position="36"/>
    </location>
</feature>
<reference evidence="3" key="1">
    <citation type="submission" date="2016-10" db="EMBL/GenBank/DDBJ databases">
        <authorList>
            <person name="Varghese N."/>
            <person name="Submissions S."/>
        </authorList>
    </citation>
    <scope>NUCLEOTIDE SEQUENCE [LARGE SCALE GENOMIC DNA]</scope>
    <source>
        <strain evidence="3">Jip14</strain>
    </source>
</reference>
<gene>
    <name evidence="2" type="ORF">SAMN05421740_101598</name>
</gene>
<evidence type="ECO:0000313" key="2">
    <source>
        <dbReference type="EMBL" id="SEK33999.1"/>
    </source>
</evidence>
<accession>A0A1H7G778</accession>
<evidence type="ECO:0000256" key="1">
    <source>
        <dbReference type="SAM" id="SignalP"/>
    </source>
</evidence>
<name>A0A1H7G778_9SPHI</name>